<evidence type="ECO:0000313" key="2">
    <source>
        <dbReference type="EMBL" id="ROO89864.1"/>
    </source>
</evidence>
<dbReference type="OrthoDB" id="3478147at2"/>
<dbReference type="EMBL" id="RJKE01000001">
    <property type="protein sequence ID" value="ROO89864.1"/>
    <property type="molecule type" value="Genomic_DNA"/>
</dbReference>
<comment type="caution">
    <text evidence="2">The sequence shown here is derived from an EMBL/GenBank/DDBJ whole genome shotgun (WGS) entry which is preliminary data.</text>
</comment>
<reference evidence="2 3" key="1">
    <citation type="submission" date="2018-11" db="EMBL/GenBank/DDBJ databases">
        <title>Sequencing the genomes of 1000 actinobacteria strains.</title>
        <authorList>
            <person name="Klenk H.-P."/>
        </authorList>
    </citation>
    <scope>NUCLEOTIDE SEQUENCE [LARGE SCALE GENOMIC DNA]</scope>
    <source>
        <strain evidence="2 3">DSM 44254</strain>
    </source>
</reference>
<dbReference type="Proteomes" id="UP000272400">
    <property type="component" value="Unassembled WGS sequence"/>
</dbReference>
<evidence type="ECO:0000313" key="3">
    <source>
        <dbReference type="Proteomes" id="UP000272400"/>
    </source>
</evidence>
<organism evidence="2 3">
    <name type="scientific">Actinocorallia herbida</name>
    <dbReference type="NCBI Taxonomy" id="58109"/>
    <lineage>
        <taxon>Bacteria</taxon>
        <taxon>Bacillati</taxon>
        <taxon>Actinomycetota</taxon>
        <taxon>Actinomycetes</taxon>
        <taxon>Streptosporangiales</taxon>
        <taxon>Thermomonosporaceae</taxon>
        <taxon>Actinocorallia</taxon>
    </lineage>
</organism>
<name>A0A3N1D8K2_9ACTN</name>
<sequence>MPRVTTVLFVCGALSLGFALLGVPGLAEERAPQTVLAEGGFKTADGEGAAFRQIRATGEYQITEDAVTVRFTLTDRRRDGWTAGVQFATGEAWDEHHSPVFHPVGDPAAPGPGRLRGPRMAEATPRDRPACHGCRVLEPRKRKGTGAPADGVISYRFPKSFTSAFTEGLWAREVLIKKEGGRTVLRPGRTVTVYRAPVGTVLPGAQREAPLPLGSRFANDLGGPLGFGAVSGRKGRGGPVPFSAKEFPGGPEVSAEPWGEAERARRRGGGGEARTLLRIRDLAEDRRLPGVIVTFTDEDGRRIDTWTYWNSRDSSGRWTSRMAVNKLSGHLFYRACVGTQSHRGDQWAFEPVSCGETRQVY</sequence>
<feature type="region of interest" description="Disordered" evidence="1">
    <location>
        <begin position="241"/>
        <end position="270"/>
    </location>
</feature>
<dbReference type="AlphaFoldDB" id="A0A3N1D8K2"/>
<evidence type="ECO:0000256" key="1">
    <source>
        <dbReference type="SAM" id="MobiDB-lite"/>
    </source>
</evidence>
<keyword evidence="3" id="KW-1185">Reference proteome</keyword>
<protein>
    <submittedName>
        <fullName evidence="2">Uncharacterized protein</fullName>
    </submittedName>
</protein>
<accession>A0A3N1D8K2</accession>
<dbReference type="RefSeq" id="WP_123668892.1">
    <property type="nucleotide sequence ID" value="NZ_RJKE01000001.1"/>
</dbReference>
<gene>
    <name evidence="2" type="ORF">EDD29_7573</name>
</gene>
<proteinExistence type="predicted"/>